<name>A0ACC1PTU4_9APHY</name>
<gene>
    <name evidence="1" type="ORF">NUW54_g6469</name>
</gene>
<keyword evidence="2" id="KW-1185">Reference proteome</keyword>
<sequence>MSRLFTALARRAPWRGDINPFTKRPYSVEYKRILKGREKLPVFTKMDEFLQMPLTEVMYFMAAQHGEMSAYALMSHLPCGGKFNKQQILVMVGETGSGKTTQILQFVCYADLPHTRGKTVACTQPRHVAAMSVAKHVADELDMLLGKQVGYSIRFEDMTEPGTTFLKYMTNGMLLRKAMNDPELSRYSTIILDEAHERTLATDILMGLLKGVAKRCPDIKLVVMSATLDAEKFQTYFSPNTENGPAPLFKVPGRAFPVEVFYTQEPTPNYTEAAVDTVLMIQCAEEPGNILVFLTGKEEIEVACRTIKAKADDLLNQDPDGVGPLVCIPLYSSLPPQQQQCIFDPPPPPRVPAHQAAFPFPGLSRTQESVENTFIAIAHSPFNSSRTY</sequence>
<protein>
    <submittedName>
        <fullName evidence="1">Uncharacterized protein</fullName>
    </submittedName>
</protein>
<comment type="caution">
    <text evidence="1">The sequence shown here is derived from an EMBL/GenBank/DDBJ whole genome shotgun (WGS) entry which is preliminary data.</text>
</comment>
<evidence type="ECO:0000313" key="2">
    <source>
        <dbReference type="Proteomes" id="UP001144978"/>
    </source>
</evidence>
<accession>A0ACC1PTU4</accession>
<organism evidence="1 2">
    <name type="scientific">Trametes sanguinea</name>
    <dbReference type="NCBI Taxonomy" id="158606"/>
    <lineage>
        <taxon>Eukaryota</taxon>
        <taxon>Fungi</taxon>
        <taxon>Dikarya</taxon>
        <taxon>Basidiomycota</taxon>
        <taxon>Agaricomycotina</taxon>
        <taxon>Agaricomycetes</taxon>
        <taxon>Polyporales</taxon>
        <taxon>Polyporaceae</taxon>
        <taxon>Trametes</taxon>
    </lineage>
</organism>
<dbReference type="EMBL" id="JANSHE010001727">
    <property type="protein sequence ID" value="KAJ3001369.1"/>
    <property type="molecule type" value="Genomic_DNA"/>
</dbReference>
<evidence type="ECO:0000313" key="1">
    <source>
        <dbReference type="EMBL" id="KAJ3001369.1"/>
    </source>
</evidence>
<reference evidence="1" key="1">
    <citation type="submission" date="2022-08" db="EMBL/GenBank/DDBJ databases">
        <title>Genome Sequence of Pycnoporus sanguineus.</title>
        <authorList>
            <person name="Buettner E."/>
        </authorList>
    </citation>
    <scope>NUCLEOTIDE SEQUENCE</scope>
    <source>
        <strain evidence="1">CG-C14</strain>
    </source>
</reference>
<dbReference type="Proteomes" id="UP001144978">
    <property type="component" value="Unassembled WGS sequence"/>
</dbReference>
<proteinExistence type="predicted"/>